<evidence type="ECO:0000259" key="8">
    <source>
        <dbReference type="SMART" id="SM01031"/>
    </source>
</evidence>
<sequence length="1091" mass="121132">MAGRRRGAAREAARGNASRRETRAASRSTRSTARDEPVPQVYREMLAEAGVGSSRMTSDAPERPLKRPRSGRRPEEIRAEAARRAESSEYPDPSALNPKQSKISSGDEEDDEDEDIEFEDVEIPKPTVQTAYLSSDEESEEEDDILFEDIDIDAVAARQEQVDEGASRETDTLQLNLTAAKESMTPLKRKRQPLTKEDKERRILIHRMHLLLLLAIVEKRNYWCNDPVVQATLRPLLPSKTIKFLNPGPNLTQFGKTESLKRGLSEAAELFRERFRITEIGMRRALWAEDEADLKNIELPKNIDKCLAKKDFRKAARTLKGSRDVGAMLFCALLRAVGVEVRLVCSLQPLAFVPGGPMLPKRRKVHTPYKPVPPPPAPEPTPAPSSSMFPSPIRTRLGHPNATAYNIPDITPPQIVEWTSPRQRGADSRIVESAFPVFWTEILDIGHQKWQPVDAVVTGTQFKPHRLEPPAADRENSLTYVVAFEEDGAAKDVTRRYAKAFTAKTRRFRIDGPLVPSPVEGAKWWRKALKRYRPGGPPSDLDQIEATELNAAEAREPMPRNVADFKDHPIYALERHLRRHEVLISGATVVGTVGAGSKGRLEKIYRRKDVRLSKSVNNWYRMGREIISGEEPVKVLPKRKTTKRKGRFRHLNDSAESTDEDDPVLGPDPAKGVPLFTFEQTQLYVPPPVVGGRIPKNKFKNLDVYVPSMVPAGGFHFKHPRAGHAAHILGIDYAPALQGFEFKGRQGTAVYNGVVIPVEAVEAVRAVITGLEDLEALIEEERRSRRALDVWRSWMRTLTLRRRLFEGDDYWGDTELGEFEIPPDDEEEDIEEIEGEEEDEPQGGHRRRRPRVGVVLDDDDDEGGGFEAMAGGFEPGGFEPGGFEPGGFEPGGFEPGGFEPGGFEPGGFEPDQPGVGRFESGDFGPGGFEVEDGLEGGGNQRKPPIYVGPAHDMDSAHISGSDGAHDNATQRPGGFEVDDDEEMVDTSSQPADDTTMTEDQEPEAMLPQSESHNANTDQSAADADRDLSMPPVSTDLPKQPVEVDQKVASVNKESPTETETKVEESEDGELDDAPSDVTEELFMDEDGSLIE</sequence>
<dbReference type="SMART" id="SM01032">
    <property type="entry name" value="BHD_3"/>
    <property type="match status" value="1"/>
</dbReference>
<organism evidence="10 11">
    <name type="scientific">Gnomoniopsis smithogilvyi</name>
    <dbReference type="NCBI Taxonomy" id="1191159"/>
    <lineage>
        <taxon>Eukaryota</taxon>
        <taxon>Fungi</taxon>
        <taxon>Dikarya</taxon>
        <taxon>Ascomycota</taxon>
        <taxon>Pezizomycotina</taxon>
        <taxon>Sordariomycetes</taxon>
        <taxon>Sordariomycetidae</taxon>
        <taxon>Diaporthales</taxon>
        <taxon>Gnomoniaceae</taxon>
        <taxon>Gnomoniopsis</taxon>
    </lineage>
</organism>
<keyword evidence="3" id="KW-0227">DNA damage</keyword>
<feature type="compositionally biased region" description="Polar residues" evidence="6">
    <location>
        <begin position="985"/>
        <end position="994"/>
    </location>
</feature>
<dbReference type="Pfam" id="PF10404">
    <property type="entry name" value="BHD_2"/>
    <property type="match status" value="1"/>
</dbReference>
<evidence type="ECO:0008006" key="12">
    <source>
        <dbReference type="Google" id="ProtNLM"/>
    </source>
</evidence>
<dbReference type="OrthoDB" id="300780at2759"/>
<protein>
    <recommendedName>
        <fullName evidence="12">Rad4-domain-containing protein</fullName>
    </recommendedName>
</protein>
<feature type="compositionally biased region" description="Basic and acidic residues" evidence="6">
    <location>
        <begin position="1054"/>
        <end position="1063"/>
    </location>
</feature>
<comment type="similarity">
    <text evidence="2">Belongs to the XPC family.</text>
</comment>
<feature type="compositionally biased region" description="Acidic residues" evidence="6">
    <location>
        <begin position="106"/>
        <end position="121"/>
    </location>
</feature>
<dbReference type="PANTHER" id="PTHR12135:SF0">
    <property type="entry name" value="DNA REPAIR PROTEIN COMPLEMENTING XP-C CELLS"/>
    <property type="match status" value="1"/>
</dbReference>
<dbReference type="GO" id="GO:0000111">
    <property type="term" value="C:nucleotide-excision repair factor 2 complex"/>
    <property type="evidence" value="ECO:0007669"/>
    <property type="project" value="TreeGrafter"/>
</dbReference>
<dbReference type="InterPro" id="IPR038765">
    <property type="entry name" value="Papain-like_cys_pep_sf"/>
</dbReference>
<evidence type="ECO:0000256" key="4">
    <source>
        <dbReference type="ARBA" id="ARBA00023204"/>
    </source>
</evidence>
<dbReference type="InterPro" id="IPR036985">
    <property type="entry name" value="Transglutaminase-like_sf"/>
</dbReference>
<dbReference type="SMART" id="SM01031">
    <property type="entry name" value="BHD_2"/>
    <property type="match status" value="1"/>
</dbReference>
<feature type="compositionally biased region" description="Basic and acidic residues" evidence="6">
    <location>
        <begin position="8"/>
        <end position="24"/>
    </location>
</feature>
<feature type="domain" description="Rad4 beta-hairpin" evidence="9">
    <location>
        <begin position="694"/>
        <end position="768"/>
    </location>
</feature>
<dbReference type="Pfam" id="PF10403">
    <property type="entry name" value="BHD_1"/>
    <property type="match status" value="1"/>
</dbReference>
<dbReference type="GO" id="GO:0006298">
    <property type="term" value="P:mismatch repair"/>
    <property type="evidence" value="ECO:0007669"/>
    <property type="project" value="TreeGrafter"/>
</dbReference>
<name>A0A9W9CYV3_9PEZI</name>
<dbReference type="Gene3D" id="3.90.260.10">
    <property type="entry name" value="Transglutaminase-like"/>
    <property type="match status" value="1"/>
</dbReference>
<feature type="compositionally biased region" description="Polar residues" evidence="6">
    <location>
        <begin position="1008"/>
        <end position="1019"/>
    </location>
</feature>
<dbReference type="GO" id="GO:0003697">
    <property type="term" value="F:single-stranded DNA binding"/>
    <property type="evidence" value="ECO:0007669"/>
    <property type="project" value="TreeGrafter"/>
</dbReference>
<evidence type="ECO:0000259" key="9">
    <source>
        <dbReference type="SMART" id="SM01032"/>
    </source>
</evidence>
<feature type="region of interest" description="Disordered" evidence="6">
    <location>
        <begin position="890"/>
        <end position="1091"/>
    </location>
</feature>
<feature type="compositionally biased region" description="Acidic residues" evidence="6">
    <location>
        <begin position="1064"/>
        <end position="1091"/>
    </location>
</feature>
<dbReference type="Gene3D" id="3.30.70.2460">
    <property type="entry name" value="Rad4, beta-hairpin domain BHD3"/>
    <property type="match status" value="1"/>
</dbReference>
<dbReference type="PANTHER" id="PTHR12135">
    <property type="entry name" value="DNA REPAIR PROTEIN XP-C / RAD4"/>
    <property type="match status" value="1"/>
</dbReference>
<dbReference type="SMART" id="SM01030">
    <property type="entry name" value="BHD_1"/>
    <property type="match status" value="1"/>
</dbReference>
<dbReference type="SUPFAM" id="SSF54001">
    <property type="entry name" value="Cysteine proteinases"/>
    <property type="match status" value="1"/>
</dbReference>
<dbReference type="InterPro" id="IPR042488">
    <property type="entry name" value="Rad4_BHD3_sf"/>
</dbReference>
<dbReference type="Proteomes" id="UP001140453">
    <property type="component" value="Unassembled WGS sequence"/>
</dbReference>
<evidence type="ECO:0000256" key="3">
    <source>
        <dbReference type="ARBA" id="ARBA00022763"/>
    </source>
</evidence>
<feature type="region of interest" description="Disordered" evidence="6">
    <location>
        <begin position="814"/>
        <end position="855"/>
    </location>
</feature>
<feature type="region of interest" description="Disordered" evidence="6">
    <location>
        <begin position="1"/>
        <end position="142"/>
    </location>
</feature>
<evidence type="ECO:0000259" key="7">
    <source>
        <dbReference type="SMART" id="SM01030"/>
    </source>
</evidence>
<feature type="region of interest" description="Disordered" evidence="6">
    <location>
        <begin position="364"/>
        <end position="391"/>
    </location>
</feature>
<feature type="region of interest" description="Disordered" evidence="6">
    <location>
        <begin position="638"/>
        <end position="666"/>
    </location>
</feature>
<dbReference type="InterPro" id="IPR018328">
    <property type="entry name" value="Rad4_beta-hairpin_dom3"/>
</dbReference>
<keyword evidence="11" id="KW-1185">Reference proteome</keyword>
<dbReference type="InterPro" id="IPR018325">
    <property type="entry name" value="Rad4/PNGase_transGLS-fold"/>
</dbReference>
<dbReference type="Pfam" id="PF03835">
    <property type="entry name" value="Rad4"/>
    <property type="match status" value="1"/>
</dbReference>
<dbReference type="Pfam" id="PF10405">
    <property type="entry name" value="BHD_3"/>
    <property type="match status" value="1"/>
</dbReference>
<keyword evidence="5" id="KW-0539">Nucleus</keyword>
<feature type="compositionally biased region" description="Acidic residues" evidence="6">
    <location>
        <begin position="814"/>
        <end position="841"/>
    </location>
</feature>
<evidence type="ECO:0000256" key="2">
    <source>
        <dbReference type="ARBA" id="ARBA00009525"/>
    </source>
</evidence>
<proteinExistence type="inferred from homology"/>
<comment type="caution">
    <text evidence="10">The sequence shown here is derived from an EMBL/GenBank/DDBJ whole genome shotgun (WGS) entry which is preliminary data.</text>
</comment>
<dbReference type="GO" id="GO:0005737">
    <property type="term" value="C:cytoplasm"/>
    <property type="evidence" value="ECO:0007669"/>
    <property type="project" value="TreeGrafter"/>
</dbReference>
<feature type="compositionally biased region" description="Basic residues" evidence="6">
    <location>
        <begin position="638"/>
        <end position="649"/>
    </location>
</feature>
<dbReference type="GO" id="GO:0003684">
    <property type="term" value="F:damaged DNA binding"/>
    <property type="evidence" value="ECO:0007669"/>
    <property type="project" value="InterPro"/>
</dbReference>
<feature type="domain" description="Rad4 beta-hairpin" evidence="8">
    <location>
        <begin position="613"/>
        <end position="687"/>
    </location>
</feature>
<dbReference type="Gene3D" id="2.20.20.110">
    <property type="entry name" value="Rad4, beta-hairpin domain BHD1"/>
    <property type="match status" value="1"/>
</dbReference>
<dbReference type="InterPro" id="IPR004583">
    <property type="entry name" value="DNA_repair_Rad4"/>
</dbReference>
<evidence type="ECO:0000313" key="11">
    <source>
        <dbReference type="Proteomes" id="UP001140453"/>
    </source>
</evidence>
<keyword evidence="4" id="KW-0234">DNA repair</keyword>
<evidence type="ECO:0000256" key="5">
    <source>
        <dbReference type="ARBA" id="ARBA00023242"/>
    </source>
</evidence>
<dbReference type="InterPro" id="IPR018326">
    <property type="entry name" value="Rad4_beta-hairpin_dom1"/>
</dbReference>
<feature type="compositionally biased region" description="Basic and acidic residues" evidence="6">
    <location>
        <begin position="72"/>
        <end position="87"/>
    </location>
</feature>
<dbReference type="GO" id="GO:0071942">
    <property type="term" value="C:XPC complex"/>
    <property type="evidence" value="ECO:0007669"/>
    <property type="project" value="TreeGrafter"/>
</dbReference>
<accession>A0A9W9CYV3</accession>
<comment type="subcellular location">
    <subcellularLocation>
        <location evidence="1">Nucleus</location>
    </subcellularLocation>
</comment>
<feature type="compositionally biased region" description="Gly residues" evidence="6">
    <location>
        <begin position="890"/>
        <end position="905"/>
    </location>
</feature>
<feature type="domain" description="Rad4 beta-hairpin" evidence="7">
    <location>
        <begin position="554"/>
        <end position="611"/>
    </location>
</feature>
<reference evidence="10" key="1">
    <citation type="submission" date="2022-10" db="EMBL/GenBank/DDBJ databases">
        <title>Tapping the CABI collections for fungal endophytes: first genome assemblies for Collariella, Neodidymelliopsis, Ascochyta clinopodiicola, Didymella pomorum, Didymosphaeria variabile, Neocosmospora piperis and Neocucurbitaria cava.</title>
        <authorList>
            <person name="Hill R."/>
        </authorList>
    </citation>
    <scope>NUCLEOTIDE SEQUENCE</scope>
    <source>
        <strain evidence="10">IMI 355082</strain>
    </source>
</reference>
<dbReference type="EMBL" id="JAPEVB010000002">
    <property type="protein sequence ID" value="KAJ4393926.1"/>
    <property type="molecule type" value="Genomic_DNA"/>
</dbReference>
<dbReference type="AlphaFoldDB" id="A0A9W9CYV3"/>
<evidence type="ECO:0000256" key="6">
    <source>
        <dbReference type="SAM" id="MobiDB-lite"/>
    </source>
</evidence>
<evidence type="ECO:0000256" key="1">
    <source>
        <dbReference type="ARBA" id="ARBA00004123"/>
    </source>
</evidence>
<dbReference type="InterPro" id="IPR018327">
    <property type="entry name" value="BHD_2"/>
</dbReference>
<dbReference type="GO" id="GO:0006289">
    <property type="term" value="P:nucleotide-excision repair"/>
    <property type="evidence" value="ECO:0007669"/>
    <property type="project" value="InterPro"/>
</dbReference>
<evidence type="ECO:0000313" key="10">
    <source>
        <dbReference type="EMBL" id="KAJ4393926.1"/>
    </source>
</evidence>
<gene>
    <name evidence="10" type="ORF">N0V93_003143</name>
</gene>
<feature type="compositionally biased region" description="Pro residues" evidence="6">
    <location>
        <begin position="370"/>
        <end position="383"/>
    </location>
</feature>